<accession>A0A645IWQ2</accession>
<evidence type="ECO:0000313" key="1">
    <source>
        <dbReference type="EMBL" id="MPN55828.1"/>
    </source>
</evidence>
<gene>
    <name evidence="1" type="ORF">SDC9_203512</name>
</gene>
<dbReference type="AlphaFoldDB" id="A0A645IWQ2"/>
<comment type="caution">
    <text evidence="1">The sequence shown here is derived from an EMBL/GenBank/DDBJ whole genome shotgun (WGS) entry which is preliminary data.</text>
</comment>
<organism evidence="1">
    <name type="scientific">bioreactor metagenome</name>
    <dbReference type="NCBI Taxonomy" id="1076179"/>
    <lineage>
        <taxon>unclassified sequences</taxon>
        <taxon>metagenomes</taxon>
        <taxon>ecological metagenomes</taxon>
    </lineage>
</organism>
<protein>
    <submittedName>
        <fullName evidence="1">Uncharacterized protein</fullName>
    </submittedName>
</protein>
<sequence length="55" mass="6324">MKFHFPTVIFTYDQSKSARSHLAGTVKCQNIIQFVLDVHSGFITSNVLCVWQHDQ</sequence>
<proteinExistence type="predicted"/>
<reference evidence="1" key="1">
    <citation type="submission" date="2019-08" db="EMBL/GenBank/DDBJ databases">
        <authorList>
            <person name="Kucharzyk K."/>
            <person name="Murdoch R.W."/>
            <person name="Higgins S."/>
            <person name="Loffler F."/>
        </authorList>
    </citation>
    <scope>NUCLEOTIDE SEQUENCE</scope>
</reference>
<name>A0A645IWQ2_9ZZZZ</name>
<dbReference type="EMBL" id="VSSQ01125493">
    <property type="protein sequence ID" value="MPN55828.1"/>
    <property type="molecule type" value="Genomic_DNA"/>
</dbReference>